<evidence type="ECO:0000256" key="1">
    <source>
        <dbReference type="SAM" id="Phobius"/>
    </source>
</evidence>
<feature type="transmembrane region" description="Helical" evidence="1">
    <location>
        <begin position="20"/>
        <end position="37"/>
    </location>
</feature>
<dbReference type="AlphaFoldDB" id="A0A1G1XRP5"/>
<keyword evidence="1" id="KW-0812">Transmembrane</keyword>
<sequence length="147" mass="16828">MLLSVHATVGAIIGENVSTSLLAFILAFISHFILDIIPHGDAVLIKAYRNDFKNKGVLYLIIFDVFSTIILISLLFYFHKISYTQTVLWGIAGGILPDIMVAIYEITNKLFKRWHKVHSWAHNRLHWTISLKLGILVQIIIIYLILR</sequence>
<evidence type="ECO:0000313" key="3">
    <source>
        <dbReference type="Proteomes" id="UP000176498"/>
    </source>
</evidence>
<reference evidence="2 3" key="1">
    <citation type="journal article" date="2016" name="Nat. Commun.">
        <title>Thousands of microbial genomes shed light on interconnected biogeochemical processes in an aquifer system.</title>
        <authorList>
            <person name="Anantharaman K."/>
            <person name="Brown C.T."/>
            <person name="Hug L.A."/>
            <person name="Sharon I."/>
            <person name="Castelle C.J."/>
            <person name="Probst A.J."/>
            <person name="Thomas B.C."/>
            <person name="Singh A."/>
            <person name="Wilkins M.J."/>
            <person name="Karaoz U."/>
            <person name="Brodie E.L."/>
            <person name="Williams K.H."/>
            <person name="Hubbard S.S."/>
            <person name="Banfield J.F."/>
        </authorList>
    </citation>
    <scope>NUCLEOTIDE SEQUENCE [LARGE SCALE GENOMIC DNA]</scope>
</reference>
<feature type="transmembrane region" description="Helical" evidence="1">
    <location>
        <begin position="83"/>
        <end position="104"/>
    </location>
</feature>
<name>A0A1G1XRP5_9BACT</name>
<protein>
    <submittedName>
        <fullName evidence="2">Uncharacterized protein</fullName>
    </submittedName>
</protein>
<gene>
    <name evidence="2" type="ORF">A2Y82_03100</name>
</gene>
<dbReference type="Proteomes" id="UP000176498">
    <property type="component" value="Unassembled WGS sequence"/>
</dbReference>
<proteinExistence type="predicted"/>
<feature type="transmembrane region" description="Helical" evidence="1">
    <location>
        <begin position="125"/>
        <end position="146"/>
    </location>
</feature>
<keyword evidence="1" id="KW-0472">Membrane</keyword>
<comment type="caution">
    <text evidence="2">The sequence shown here is derived from an EMBL/GenBank/DDBJ whole genome shotgun (WGS) entry which is preliminary data.</text>
</comment>
<keyword evidence="1" id="KW-1133">Transmembrane helix</keyword>
<organism evidence="2 3">
    <name type="scientific">Candidatus Buchananbacteria bacterium RBG_13_36_9</name>
    <dbReference type="NCBI Taxonomy" id="1797530"/>
    <lineage>
        <taxon>Bacteria</taxon>
        <taxon>Candidatus Buchananiibacteriota</taxon>
    </lineage>
</organism>
<evidence type="ECO:0000313" key="2">
    <source>
        <dbReference type="EMBL" id="OGY42642.1"/>
    </source>
</evidence>
<feature type="transmembrane region" description="Helical" evidence="1">
    <location>
        <begin position="57"/>
        <end position="77"/>
    </location>
</feature>
<accession>A0A1G1XRP5</accession>
<dbReference type="EMBL" id="MHHZ01000001">
    <property type="protein sequence ID" value="OGY42642.1"/>
    <property type="molecule type" value="Genomic_DNA"/>
</dbReference>